<accession>Q8TVV4</accession>
<gene>
    <name evidence="2" type="ordered locus">MK1284</name>
</gene>
<dbReference type="HOGENOM" id="CLU_123170_1_1_2"/>
<organism evidence="2 3">
    <name type="scientific">Methanopyrus kandleri (strain AV19 / DSM 6324 / JCM 9639 / NBRC 100938)</name>
    <dbReference type="NCBI Taxonomy" id="190192"/>
    <lineage>
        <taxon>Archaea</taxon>
        <taxon>Methanobacteriati</taxon>
        <taxon>Methanobacteriota</taxon>
        <taxon>Methanomada group</taxon>
        <taxon>Methanopyri</taxon>
        <taxon>Methanopyrales</taxon>
        <taxon>Methanopyraceae</taxon>
        <taxon>Methanopyrus</taxon>
    </lineage>
</organism>
<dbReference type="GeneID" id="1477879"/>
<dbReference type="SUPFAM" id="SSF81593">
    <property type="entry name" value="Nucleotidyltransferase substrate binding subunit/domain"/>
    <property type="match status" value="1"/>
</dbReference>
<dbReference type="PROSITE" id="PS50910">
    <property type="entry name" value="HEPN"/>
    <property type="match status" value="1"/>
</dbReference>
<evidence type="ECO:0000313" key="3">
    <source>
        <dbReference type="Proteomes" id="UP000001826"/>
    </source>
</evidence>
<dbReference type="RefSeq" id="WP_011019652.1">
    <property type="nucleotide sequence ID" value="NC_003551.1"/>
</dbReference>
<reference evidence="2 3" key="1">
    <citation type="journal article" date="2002" name="Proc. Natl. Acad. Sci. U.S.A.">
        <title>The complete genome of hyperthermophile Methanopyrus kandleri AV19 and monophyly of archaeal methanogens.</title>
        <authorList>
            <person name="Slesarev A.I."/>
            <person name="Mezhevaya K.V."/>
            <person name="Makarova K.S."/>
            <person name="Polushin N.N."/>
            <person name="Shcherbinina O.V."/>
            <person name="Shakhova V.V."/>
            <person name="Belova G.I."/>
            <person name="Aravind L."/>
            <person name="Natale D.A."/>
            <person name="Rogozin I.B."/>
            <person name="Tatusov R.L."/>
            <person name="Wolf Y.I."/>
            <person name="Stetter K.O."/>
            <person name="Malykh A.G."/>
            <person name="Koonin E.V."/>
            <person name="Kozyavkin S.A."/>
        </authorList>
    </citation>
    <scope>NUCLEOTIDE SEQUENCE [LARGE SCALE GENOMIC DNA]</scope>
    <source>
        <strain evidence="3">AV19 / DSM 6324 / JCM 9639 / NBRC 100938</strain>
    </source>
</reference>
<dbReference type="AlphaFoldDB" id="Q8TVV4"/>
<name>Q8TVV4_METKA</name>
<feature type="domain" description="HEPN" evidence="1">
    <location>
        <begin position="14"/>
        <end position="126"/>
    </location>
</feature>
<dbReference type="Gene3D" id="1.20.120.330">
    <property type="entry name" value="Nucleotidyltransferases domain 2"/>
    <property type="match status" value="1"/>
</dbReference>
<sequence length="141" mass="16089">MAPSGSYEEARSLWERAGEALELARFSLEEGMYRWTAFHAEQAVRLGIKAALAFLTGEYPRVRGLSELLGVLVDVTGDRRVRELAGELREELKMLSDAYTAARYRVEFPYDTREDAERFIETAERVLSTLGELLREHGFEV</sequence>
<dbReference type="KEGG" id="mka:MK1284"/>
<dbReference type="Pfam" id="PF05168">
    <property type="entry name" value="HEPN"/>
    <property type="match status" value="1"/>
</dbReference>
<dbReference type="PaxDb" id="190192-MK1284"/>
<keyword evidence="3" id="KW-1185">Reference proteome</keyword>
<dbReference type="SMART" id="SM00748">
    <property type="entry name" value="HEPN"/>
    <property type="match status" value="1"/>
</dbReference>
<dbReference type="InterPro" id="IPR007842">
    <property type="entry name" value="HEPN_dom"/>
</dbReference>
<dbReference type="EnsemblBacteria" id="AAM02497">
    <property type="protein sequence ID" value="AAM02497"/>
    <property type="gene ID" value="MK1284"/>
</dbReference>
<dbReference type="Proteomes" id="UP000001826">
    <property type="component" value="Chromosome"/>
</dbReference>
<dbReference type="EMBL" id="AE009439">
    <property type="protein sequence ID" value="AAM02497.1"/>
    <property type="molecule type" value="Genomic_DNA"/>
</dbReference>
<dbReference type="STRING" id="190192.MK1284"/>
<dbReference type="InParanoid" id="Q8TVV4"/>
<evidence type="ECO:0000313" key="2">
    <source>
        <dbReference type="EMBL" id="AAM02497.1"/>
    </source>
</evidence>
<protein>
    <submittedName>
        <fullName evidence="2">Uncharacterized conserved protein</fullName>
    </submittedName>
</protein>
<proteinExistence type="predicted"/>
<evidence type="ECO:0000259" key="1">
    <source>
        <dbReference type="PROSITE" id="PS50910"/>
    </source>
</evidence>